<keyword evidence="3" id="KW-0804">Transcription</keyword>
<dbReference type="FunCoup" id="A0A1U7ZX31">
    <property type="interactions" value="3465"/>
</dbReference>
<comment type="similarity">
    <text evidence="2">Belongs to the TFIIA subunit 1 family.</text>
</comment>
<dbReference type="SUPFAM" id="SSF47396">
    <property type="entry name" value="Transcription factor IIA (TFIIA), alpha-helical domain"/>
    <property type="match status" value="1"/>
</dbReference>
<dbReference type="GO" id="GO:0005672">
    <property type="term" value="C:transcription factor TFIIA complex"/>
    <property type="evidence" value="ECO:0007669"/>
    <property type="project" value="InterPro"/>
</dbReference>
<dbReference type="Gene3D" id="1.10.287.100">
    <property type="match status" value="1"/>
</dbReference>
<dbReference type="STRING" id="4432.A0A1U7ZX31"/>
<dbReference type="SMART" id="SM01371">
    <property type="entry name" value="TFIIA"/>
    <property type="match status" value="1"/>
</dbReference>
<evidence type="ECO:0000256" key="1">
    <source>
        <dbReference type="ARBA" id="ARBA00004123"/>
    </source>
</evidence>
<feature type="compositionally biased region" description="Acidic residues" evidence="5">
    <location>
        <begin position="310"/>
        <end position="336"/>
    </location>
</feature>
<evidence type="ECO:0000256" key="4">
    <source>
        <dbReference type="ARBA" id="ARBA00023242"/>
    </source>
</evidence>
<dbReference type="FunFam" id="2.30.18.10:FF:000005">
    <property type="entry name" value="transcription initiation factor IIA large subunit"/>
    <property type="match status" value="1"/>
</dbReference>
<gene>
    <name evidence="7" type="primary">LOC104597122</name>
</gene>
<evidence type="ECO:0000313" key="6">
    <source>
        <dbReference type="Proteomes" id="UP000189703"/>
    </source>
</evidence>
<dbReference type="PANTHER" id="PTHR12694:SF8">
    <property type="entry name" value="TRANSCRIPTION INITIATION FACTOR IIA SUBUNIT 1"/>
    <property type="match status" value="1"/>
</dbReference>
<dbReference type="AlphaFoldDB" id="A0A1U7ZX31"/>
<dbReference type="eggNOG" id="KOG2652">
    <property type="taxonomic scope" value="Eukaryota"/>
</dbReference>
<dbReference type="RefSeq" id="XP_010256835.1">
    <property type="nucleotide sequence ID" value="XM_010258533.2"/>
</dbReference>
<reference evidence="7" key="1">
    <citation type="submission" date="2025-08" db="UniProtKB">
        <authorList>
            <consortium name="RefSeq"/>
        </authorList>
    </citation>
    <scope>IDENTIFICATION</scope>
</reference>
<comment type="subcellular location">
    <subcellularLocation>
        <location evidence="1">Nucleus</location>
    </subcellularLocation>
</comment>
<dbReference type="PANTHER" id="PTHR12694">
    <property type="entry name" value="TRANSCRIPTION INITIATION FACTOR IIA SUBUNIT 1"/>
    <property type="match status" value="1"/>
</dbReference>
<dbReference type="FunFam" id="1.10.287.100:FF:000001">
    <property type="entry name" value="Transcription initiation factor IIA subunit"/>
    <property type="match status" value="1"/>
</dbReference>
<dbReference type="OMA" id="SAMRNGM"/>
<sequence>MSSTTSQVYIQVIEDVIDKVRNDFINGGPGEGVLNELQALWEMKMMQFGAICGPIERSSLPKAATGGAITPVHDLNMPYEGTEEYETPTADMLFPPTPLQTPIQTPLPGTVDNTVYNLPGPNDYPTPHDTGSATDVKVGRPSPYMQPPSPWMNQRTLGVDVNVAYVEGRDEVERGNSHQPMTQDFFISSGKRKREDFAPHFHTGPYIPQQDGAGDVKMEGSQAEAGQVRNSPNRFGKVMANGLLLSQIMTASKIPQYDGPTPDGYEDIVTTPGLYPYQGVASEDYNTVNTPSLHDIQVGTPAVGAQNEGGDGDDDDDEPPLNENDDDDDLDDVDQGEEPNMQQLVLAQFEKVTRTKSKWKCTLKDGVMHIKDKDILFNKATGEFDF</sequence>
<evidence type="ECO:0000256" key="2">
    <source>
        <dbReference type="ARBA" id="ARBA00010059"/>
    </source>
</evidence>
<dbReference type="SUPFAM" id="SSF50784">
    <property type="entry name" value="Transcription factor IIA (TFIIA), beta-barrel domain"/>
    <property type="match status" value="1"/>
</dbReference>
<proteinExistence type="inferred from homology"/>
<feature type="region of interest" description="Disordered" evidence="5">
    <location>
        <begin position="301"/>
        <end position="336"/>
    </location>
</feature>
<keyword evidence="6" id="KW-1185">Reference proteome</keyword>
<dbReference type="KEGG" id="nnu:104597122"/>
<dbReference type="InterPro" id="IPR004855">
    <property type="entry name" value="TFIIA_asu/bsu"/>
</dbReference>
<dbReference type="GeneID" id="104597122"/>
<organism evidence="6 7">
    <name type="scientific">Nelumbo nucifera</name>
    <name type="common">Sacred lotus</name>
    <dbReference type="NCBI Taxonomy" id="4432"/>
    <lineage>
        <taxon>Eukaryota</taxon>
        <taxon>Viridiplantae</taxon>
        <taxon>Streptophyta</taxon>
        <taxon>Embryophyta</taxon>
        <taxon>Tracheophyta</taxon>
        <taxon>Spermatophyta</taxon>
        <taxon>Magnoliopsida</taxon>
        <taxon>Proteales</taxon>
        <taxon>Nelumbonaceae</taxon>
        <taxon>Nelumbo</taxon>
    </lineage>
</organism>
<protein>
    <submittedName>
        <fullName evidence="7">Transcription initiation factor IIA subunit 1-like</fullName>
    </submittedName>
</protein>
<dbReference type="InterPro" id="IPR009088">
    <property type="entry name" value="TFIIA_b-brl"/>
</dbReference>
<dbReference type="GO" id="GO:0006366">
    <property type="term" value="P:transcription by RNA polymerase II"/>
    <property type="evidence" value="ECO:0000318"/>
    <property type="project" value="GO_Central"/>
</dbReference>
<accession>A0A1U7ZX31</accession>
<dbReference type="Gene3D" id="2.30.18.10">
    <property type="entry name" value="Transcription factor IIA (TFIIA), beta-barrel domain"/>
    <property type="match status" value="1"/>
</dbReference>
<evidence type="ECO:0000256" key="3">
    <source>
        <dbReference type="ARBA" id="ARBA00023163"/>
    </source>
</evidence>
<dbReference type="Proteomes" id="UP000189703">
    <property type="component" value="Unplaced"/>
</dbReference>
<dbReference type="CDD" id="cd07976">
    <property type="entry name" value="TFIIA_alpha_beta_like"/>
    <property type="match status" value="1"/>
</dbReference>
<keyword evidence="4" id="KW-0539">Nucleus</keyword>
<evidence type="ECO:0000313" key="7">
    <source>
        <dbReference type="RefSeq" id="XP_010256835.1"/>
    </source>
</evidence>
<dbReference type="OrthoDB" id="6275927at2759"/>
<evidence type="ECO:0000256" key="5">
    <source>
        <dbReference type="SAM" id="MobiDB-lite"/>
    </source>
</evidence>
<dbReference type="Pfam" id="PF03153">
    <property type="entry name" value="TFIIA"/>
    <property type="match status" value="2"/>
</dbReference>
<name>A0A1U7ZX31_NELNU</name>
<dbReference type="GO" id="GO:0006367">
    <property type="term" value="P:transcription initiation at RNA polymerase II promoter"/>
    <property type="evidence" value="ECO:0007669"/>
    <property type="project" value="InterPro"/>
</dbReference>